<proteinExistence type="predicted"/>
<reference evidence="2" key="1">
    <citation type="submission" date="2020-10" db="EMBL/GenBank/DDBJ databases">
        <authorList>
            <person name="Gilroy R."/>
        </authorList>
    </citation>
    <scope>NUCLEOTIDE SEQUENCE</scope>
    <source>
        <strain evidence="2">ChiHcec3-11533</strain>
    </source>
</reference>
<dbReference type="GO" id="GO:0030288">
    <property type="term" value="C:outer membrane-bounded periplasmic space"/>
    <property type="evidence" value="ECO:0007669"/>
    <property type="project" value="TreeGrafter"/>
</dbReference>
<comment type="caution">
    <text evidence="2">The sequence shown here is derived from an EMBL/GenBank/DDBJ whole genome shotgun (WGS) entry which is preliminary data.</text>
</comment>
<evidence type="ECO:0000313" key="3">
    <source>
        <dbReference type="Proteomes" id="UP000824072"/>
    </source>
</evidence>
<name>A0A9D1I987_9FIRM</name>
<accession>A0A9D1I987</accession>
<evidence type="ECO:0000313" key="2">
    <source>
        <dbReference type="EMBL" id="HIU33002.1"/>
    </source>
</evidence>
<gene>
    <name evidence="2" type="ORF">IAB02_00430</name>
</gene>
<dbReference type="PIRSF" id="PIRSF002825">
    <property type="entry name" value="CfbpA"/>
    <property type="match status" value="1"/>
</dbReference>
<dbReference type="GO" id="GO:0030975">
    <property type="term" value="F:thiamine binding"/>
    <property type="evidence" value="ECO:0007669"/>
    <property type="project" value="TreeGrafter"/>
</dbReference>
<reference evidence="2" key="2">
    <citation type="journal article" date="2021" name="PeerJ">
        <title>Extensive microbial diversity within the chicken gut microbiome revealed by metagenomics and culture.</title>
        <authorList>
            <person name="Gilroy R."/>
            <person name="Ravi A."/>
            <person name="Getino M."/>
            <person name="Pursley I."/>
            <person name="Horton D.L."/>
            <person name="Alikhan N.F."/>
            <person name="Baker D."/>
            <person name="Gharbi K."/>
            <person name="Hall N."/>
            <person name="Watson M."/>
            <person name="Adriaenssens E.M."/>
            <person name="Foster-Nyarko E."/>
            <person name="Jarju S."/>
            <person name="Secka A."/>
            <person name="Antonio M."/>
            <person name="Oren A."/>
            <person name="Chaudhuri R.R."/>
            <person name="La Ragione R."/>
            <person name="Hildebrand F."/>
            <person name="Pallen M.J."/>
        </authorList>
    </citation>
    <scope>NUCLEOTIDE SEQUENCE</scope>
    <source>
        <strain evidence="2">ChiHcec3-11533</strain>
    </source>
</reference>
<dbReference type="GO" id="GO:0030976">
    <property type="term" value="F:thiamine pyrophosphate binding"/>
    <property type="evidence" value="ECO:0007669"/>
    <property type="project" value="TreeGrafter"/>
</dbReference>
<dbReference type="SUPFAM" id="SSF53850">
    <property type="entry name" value="Periplasmic binding protein-like II"/>
    <property type="match status" value="1"/>
</dbReference>
<feature type="non-terminal residue" evidence="2">
    <location>
        <position position="1"/>
    </location>
</feature>
<dbReference type="GO" id="GO:0015888">
    <property type="term" value="P:thiamine transport"/>
    <property type="evidence" value="ECO:0007669"/>
    <property type="project" value="TreeGrafter"/>
</dbReference>
<dbReference type="AlphaFoldDB" id="A0A9D1I987"/>
<dbReference type="PANTHER" id="PTHR30006">
    <property type="entry name" value="THIAMINE-BINDING PERIPLASMIC PROTEIN-RELATED"/>
    <property type="match status" value="1"/>
</dbReference>
<sequence length="325" mass="35709">LLLLMSFAAFAEDGEVLVLYASRTEPYLTNTVNQFTEATGIEVEVVSAGTAELQKRIEAEGDEPLGDVMLGGMMYGSYLPMDDYWMDYDSPLNDTLPADAQCIAGSIYGFSYVGSCLMINNAMLEELGIEVNGYQDLLQPELKGKIVMPDPTQTSSGWEQLVNILYAMGDGDPDAGWDFVRQLMENGMVLTSGSSASHKAVADGEYAVGLVCEAMVTTYIEEGMDIGLVWMEEGVIMNCDGIAAIKNCKHPESAKAFVDFLISEEYQNLLLAETPQVRPVLSDLDTELKLTPIDEINVISCDYDYISTNKDAILEQMKDIMTDYL</sequence>
<dbReference type="InterPro" id="IPR026045">
    <property type="entry name" value="Ferric-bd"/>
</dbReference>
<evidence type="ECO:0000256" key="1">
    <source>
        <dbReference type="ARBA" id="ARBA00022729"/>
    </source>
</evidence>
<dbReference type="PANTHER" id="PTHR30006:SF2">
    <property type="entry name" value="ABC TRANSPORTER SUBSTRATE-BINDING PROTEIN"/>
    <property type="match status" value="1"/>
</dbReference>
<dbReference type="Gene3D" id="3.40.190.10">
    <property type="entry name" value="Periplasmic binding protein-like II"/>
    <property type="match status" value="2"/>
</dbReference>
<dbReference type="Proteomes" id="UP000824072">
    <property type="component" value="Unassembled WGS sequence"/>
</dbReference>
<dbReference type="EMBL" id="DVMU01000009">
    <property type="protein sequence ID" value="HIU33002.1"/>
    <property type="molecule type" value="Genomic_DNA"/>
</dbReference>
<dbReference type="Pfam" id="PF13416">
    <property type="entry name" value="SBP_bac_8"/>
    <property type="match status" value="1"/>
</dbReference>
<organism evidence="2 3">
    <name type="scientific">Candidatus Pullichristensenella excrementigallinarum</name>
    <dbReference type="NCBI Taxonomy" id="2840907"/>
    <lineage>
        <taxon>Bacteria</taxon>
        <taxon>Bacillati</taxon>
        <taxon>Bacillota</taxon>
        <taxon>Clostridia</taxon>
        <taxon>Candidatus Pullichristensenella</taxon>
    </lineage>
</organism>
<protein>
    <submittedName>
        <fullName evidence="2">Extracellular solute-binding protein</fullName>
    </submittedName>
</protein>
<keyword evidence="1" id="KW-0732">Signal</keyword>
<dbReference type="InterPro" id="IPR006059">
    <property type="entry name" value="SBP"/>
</dbReference>